<name>A0ABD2C4U6_VESSQ</name>
<dbReference type="EMBL" id="JAUDFV010000020">
    <property type="protein sequence ID" value="KAL2740066.1"/>
    <property type="molecule type" value="Genomic_DNA"/>
</dbReference>
<organism evidence="1 2">
    <name type="scientific">Vespula squamosa</name>
    <name type="common">Southern yellow jacket</name>
    <name type="synonym">Wasp</name>
    <dbReference type="NCBI Taxonomy" id="30214"/>
    <lineage>
        <taxon>Eukaryota</taxon>
        <taxon>Metazoa</taxon>
        <taxon>Ecdysozoa</taxon>
        <taxon>Arthropoda</taxon>
        <taxon>Hexapoda</taxon>
        <taxon>Insecta</taxon>
        <taxon>Pterygota</taxon>
        <taxon>Neoptera</taxon>
        <taxon>Endopterygota</taxon>
        <taxon>Hymenoptera</taxon>
        <taxon>Apocrita</taxon>
        <taxon>Aculeata</taxon>
        <taxon>Vespoidea</taxon>
        <taxon>Vespidae</taxon>
        <taxon>Vespinae</taxon>
        <taxon>Vespula</taxon>
    </lineage>
</organism>
<sequence>MPSWKDGTDLLKLLLDIITIRTRAKSSQQFIMDFTQIIFGATLRLSDEYFMNEKTPIELQIFLNKLRKHSSRLSQCI</sequence>
<dbReference type="Proteomes" id="UP001607302">
    <property type="component" value="Unassembled WGS sequence"/>
</dbReference>
<comment type="caution">
    <text evidence="1">The sequence shown here is derived from an EMBL/GenBank/DDBJ whole genome shotgun (WGS) entry which is preliminary data.</text>
</comment>
<gene>
    <name evidence="1" type="ORF">V1478_000207</name>
</gene>
<proteinExistence type="predicted"/>
<protein>
    <submittedName>
        <fullName evidence="1">Uncharacterized protein</fullName>
    </submittedName>
</protein>
<reference evidence="1 2" key="1">
    <citation type="journal article" date="2024" name="Ann. Entomol. Soc. Am.">
        <title>Genomic analyses of the southern and eastern yellowjacket wasps (Hymenoptera: Vespidae) reveal evolutionary signatures of social life.</title>
        <authorList>
            <person name="Catto M.A."/>
            <person name="Caine P.B."/>
            <person name="Orr S.E."/>
            <person name="Hunt B.G."/>
            <person name="Goodisman M.A.D."/>
        </authorList>
    </citation>
    <scope>NUCLEOTIDE SEQUENCE [LARGE SCALE GENOMIC DNA]</scope>
    <source>
        <strain evidence="1">233</strain>
        <tissue evidence="1">Head and thorax</tissue>
    </source>
</reference>
<dbReference type="AlphaFoldDB" id="A0ABD2C4U6"/>
<keyword evidence="2" id="KW-1185">Reference proteome</keyword>
<accession>A0ABD2C4U6</accession>
<evidence type="ECO:0000313" key="1">
    <source>
        <dbReference type="EMBL" id="KAL2740066.1"/>
    </source>
</evidence>
<evidence type="ECO:0000313" key="2">
    <source>
        <dbReference type="Proteomes" id="UP001607302"/>
    </source>
</evidence>